<accession>A0AB39MMG7</accession>
<dbReference type="Gene3D" id="1.10.260.40">
    <property type="entry name" value="lambda repressor-like DNA-binding domains"/>
    <property type="match status" value="1"/>
</dbReference>
<proteinExistence type="predicted"/>
<feature type="region of interest" description="Disordered" evidence="1">
    <location>
        <begin position="101"/>
        <end position="127"/>
    </location>
</feature>
<dbReference type="RefSeq" id="WP_369192341.1">
    <property type="nucleotide sequence ID" value="NZ_CP163431.1"/>
</dbReference>
<feature type="compositionally biased region" description="Basic and acidic residues" evidence="1">
    <location>
        <begin position="8"/>
        <end position="22"/>
    </location>
</feature>
<dbReference type="EMBL" id="CP163431">
    <property type="protein sequence ID" value="XDQ07570.1"/>
    <property type="molecule type" value="Genomic_DNA"/>
</dbReference>
<dbReference type="InterPro" id="IPR003593">
    <property type="entry name" value="AAA+_ATPase"/>
</dbReference>
<dbReference type="AlphaFoldDB" id="A0AB39MMG7"/>
<protein>
    <submittedName>
        <fullName evidence="3">AAA family ATPase</fullName>
    </submittedName>
</protein>
<dbReference type="PANTHER" id="PTHR47691">
    <property type="entry name" value="REGULATOR-RELATED"/>
    <property type="match status" value="1"/>
</dbReference>
<feature type="region of interest" description="Disordered" evidence="1">
    <location>
        <begin position="1"/>
        <end position="36"/>
    </location>
</feature>
<evidence type="ECO:0000256" key="1">
    <source>
        <dbReference type="SAM" id="MobiDB-lite"/>
    </source>
</evidence>
<organism evidence="3">
    <name type="scientific">Streptomyces sp. R08</name>
    <dbReference type="NCBI Taxonomy" id="3238624"/>
    <lineage>
        <taxon>Bacteria</taxon>
        <taxon>Bacillati</taxon>
        <taxon>Actinomycetota</taxon>
        <taxon>Actinomycetes</taxon>
        <taxon>Kitasatosporales</taxon>
        <taxon>Streptomycetaceae</taxon>
        <taxon>Streptomyces</taxon>
    </lineage>
</organism>
<dbReference type="InterPro" id="IPR001387">
    <property type="entry name" value="Cro/C1-type_HTH"/>
</dbReference>
<dbReference type="PROSITE" id="PS50943">
    <property type="entry name" value="HTH_CROC1"/>
    <property type="match status" value="1"/>
</dbReference>
<sequence length="468" mass="50583">MAVGLDLRPTRWPDGGELHAEEEPAPAGESGTATADTSAAHTLATVLIQARETACLTQEELAEQSGLSVRAIRNLETARTTRPRKQSLLLLAEALGLPPGETGRLLRGPRANHRTAPGRPVPAELPAAPPQRLVGREKLVGALVTYLAQAEAGHGRPAVVIGPPGAGKTSLILRTAHEVRDRFPDGQVFVDLHPASSLPFTADMLVRRVLRSLGGAPASENPEEARAQLRDALSRRHVLVILDNVGSEAQVRPLLVDDGRSAVLAAARRELSALTAQFRLRIGALDQQDACQVLEDLAGAARIRAQRSAALSIVQSCARLPLALHVAGLWLTARPHRSLSDLADRLVDEQHRLRSLCVGDLALHRSVAAYYRLLPSTVQSSLHQLASVRGDFGVDEMVPHVTPSRQLAVDLLDELLHRQMIHPVTPSLNGQIRYRVYDAVRLYVAHHVGQSPVRFAGDCLVRLAPLMF</sequence>
<gene>
    <name evidence="3" type="ORF">AB5J58_48650</name>
</gene>
<name>A0AB39MMG7_9ACTN</name>
<evidence type="ECO:0000259" key="2">
    <source>
        <dbReference type="PROSITE" id="PS50943"/>
    </source>
</evidence>
<dbReference type="SMART" id="SM00530">
    <property type="entry name" value="HTH_XRE"/>
    <property type="match status" value="1"/>
</dbReference>
<dbReference type="SUPFAM" id="SSF47413">
    <property type="entry name" value="lambda repressor-like DNA-binding domains"/>
    <property type="match status" value="1"/>
</dbReference>
<dbReference type="SUPFAM" id="SSF52540">
    <property type="entry name" value="P-loop containing nucleoside triphosphate hydrolases"/>
    <property type="match status" value="1"/>
</dbReference>
<evidence type="ECO:0000313" key="3">
    <source>
        <dbReference type="EMBL" id="XDQ07570.1"/>
    </source>
</evidence>
<feature type="domain" description="HTH cro/C1-type" evidence="2">
    <location>
        <begin position="47"/>
        <end position="102"/>
    </location>
</feature>
<dbReference type="PRINTS" id="PR00364">
    <property type="entry name" value="DISEASERSIST"/>
</dbReference>
<dbReference type="SMART" id="SM00382">
    <property type="entry name" value="AAA"/>
    <property type="match status" value="1"/>
</dbReference>
<dbReference type="GO" id="GO:0003677">
    <property type="term" value="F:DNA binding"/>
    <property type="evidence" value="ECO:0007669"/>
    <property type="project" value="InterPro"/>
</dbReference>
<reference evidence="3" key="1">
    <citation type="submission" date="2024-07" db="EMBL/GenBank/DDBJ databases">
        <authorList>
            <person name="Yu S.T."/>
        </authorList>
    </citation>
    <scope>NUCLEOTIDE SEQUENCE</scope>
    <source>
        <strain evidence="3">R08</strain>
    </source>
</reference>
<dbReference type="Pfam" id="PF13191">
    <property type="entry name" value="AAA_16"/>
    <property type="match status" value="1"/>
</dbReference>
<dbReference type="InterPro" id="IPR027417">
    <property type="entry name" value="P-loop_NTPase"/>
</dbReference>
<dbReference type="InterPro" id="IPR010982">
    <property type="entry name" value="Lambda_DNA-bd_dom_sf"/>
</dbReference>
<dbReference type="Pfam" id="PF01381">
    <property type="entry name" value="HTH_3"/>
    <property type="match status" value="1"/>
</dbReference>
<dbReference type="InterPro" id="IPR041664">
    <property type="entry name" value="AAA_16"/>
</dbReference>
<dbReference type="Gene3D" id="3.40.50.300">
    <property type="entry name" value="P-loop containing nucleotide triphosphate hydrolases"/>
    <property type="match status" value="1"/>
</dbReference>
<dbReference type="PANTHER" id="PTHR47691:SF3">
    <property type="entry name" value="HTH-TYPE TRANSCRIPTIONAL REGULATOR RV0890C-RELATED"/>
    <property type="match status" value="1"/>
</dbReference>
<dbReference type="CDD" id="cd00093">
    <property type="entry name" value="HTH_XRE"/>
    <property type="match status" value="1"/>
</dbReference>